<accession>A0ABU3ESC4</accession>
<evidence type="ECO:0000313" key="1">
    <source>
        <dbReference type="EMBL" id="MDT2597761.1"/>
    </source>
</evidence>
<comment type="caution">
    <text evidence="1">The sequence shown here is derived from an EMBL/GenBank/DDBJ whole genome shotgun (WGS) entry which is preliminary data.</text>
</comment>
<keyword evidence="2" id="KW-1185">Reference proteome</keyword>
<gene>
    <name evidence="1" type="ORF">P7D39_12205</name>
</gene>
<dbReference type="EMBL" id="JARPYR010000032">
    <property type="protein sequence ID" value="MDT2597761.1"/>
    <property type="molecule type" value="Genomic_DNA"/>
</dbReference>
<dbReference type="Proteomes" id="UP001256547">
    <property type="component" value="Unassembled WGS sequence"/>
</dbReference>
<evidence type="ECO:0000313" key="2">
    <source>
        <dbReference type="Proteomes" id="UP001256547"/>
    </source>
</evidence>
<protein>
    <submittedName>
        <fullName evidence="1">Uncharacterized protein</fullName>
    </submittedName>
</protein>
<sequence length="118" mass="13936">MKEELNINFVDSNGEIILSRTKKDDEKISRVYRNMSDLVRKLFIKEFGFKIAGEEYLELQINKYLLELRVTNLMDSVYLSFGIWEDRHLTTIYRGSSVTKVYYIVKVLIKTNGDNLMI</sequence>
<reference evidence="1 2" key="1">
    <citation type="submission" date="2023-03" db="EMBL/GenBank/DDBJ databases">
        <authorList>
            <person name="Shen W."/>
            <person name="Cai J."/>
        </authorList>
    </citation>
    <scope>NUCLEOTIDE SEQUENCE [LARGE SCALE GENOMIC DNA]</scope>
    <source>
        <strain evidence="1 2">P72-2</strain>
    </source>
</reference>
<organism evidence="1 2">
    <name type="scientific">Enterococcus dongliensis</name>
    <dbReference type="NCBI Taxonomy" id="2559925"/>
    <lineage>
        <taxon>Bacteria</taxon>
        <taxon>Bacillati</taxon>
        <taxon>Bacillota</taxon>
        <taxon>Bacilli</taxon>
        <taxon>Lactobacillales</taxon>
        <taxon>Enterococcaceae</taxon>
        <taxon>Enterococcus</taxon>
    </lineage>
</organism>
<proteinExistence type="predicted"/>
<dbReference type="RefSeq" id="WP_270786160.1">
    <property type="nucleotide sequence ID" value="NZ_JARPYR010000032.1"/>
</dbReference>
<name>A0ABU3ESC4_9ENTE</name>